<gene>
    <name evidence="9" type="ORF">FHS18_002421</name>
</gene>
<evidence type="ECO:0000256" key="8">
    <source>
        <dbReference type="PIRSR" id="PIRSR000915-3"/>
    </source>
</evidence>
<dbReference type="SUPFAM" id="SSF56784">
    <property type="entry name" value="HAD-like"/>
    <property type="match status" value="1"/>
</dbReference>
<dbReference type="GO" id="GO:0005737">
    <property type="term" value="C:cytoplasm"/>
    <property type="evidence" value="ECO:0007669"/>
    <property type="project" value="TreeGrafter"/>
</dbReference>
<protein>
    <recommendedName>
        <fullName evidence="5">Acid sugar phosphatase</fullName>
        <ecNumber evidence="5">3.1.3.-</ecNumber>
    </recommendedName>
</protein>
<comment type="cofactor">
    <cofactor evidence="8">
        <name>Mg(2+)</name>
        <dbReference type="ChEBI" id="CHEBI:18420"/>
    </cofactor>
    <text evidence="8">Divalent metal ions. Mg(2+) is the most effective.</text>
</comment>
<dbReference type="InterPro" id="IPR036412">
    <property type="entry name" value="HAD-like_sf"/>
</dbReference>
<feature type="binding site" evidence="7">
    <location>
        <position position="186"/>
    </location>
    <ligand>
        <name>substrate</name>
    </ligand>
</feature>
<accession>A0A7W5FMT6</accession>
<evidence type="ECO:0000256" key="4">
    <source>
        <dbReference type="ARBA" id="ARBA00022842"/>
    </source>
</evidence>
<dbReference type="NCBIfam" id="TIGR01457">
    <property type="entry name" value="HAD-SF-IIA-hyp2"/>
    <property type="match status" value="1"/>
</dbReference>
<feature type="binding site" evidence="8">
    <location>
        <position position="17"/>
    </location>
    <ligand>
        <name>Mg(2+)</name>
        <dbReference type="ChEBI" id="CHEBI:18420"/>
    </ligand>
</feature>
<organism evidence="9 10">
    <name type="scientific">Paenibacillus phyllosphaerae</name>
    <dbReference type="NCBI Taxonomy" id="274593"/>
    <lineage>
        <taxon>Bacteria</taxon>
        <taxon>Bacillati</taxon>
        <taxon>Bacillota</taxon>
        <taxon>Bacilli</taxon>
        <taxon>Bacillales</taxon>
        <taxon>Paenibacillaceae</taxon>
        <taxon>Paenibacillus</taxon>
    </lineage>
</organism>
<dbReference type="Proteomes" id="UP000570361">
    <property type="component" value="Unassembled WGS sequence"/>
</dbReference>
<dbReference type="InterPro" id="IPR006354">
    <property type="entry name" value="HAD-SF_hydro_IIA_hyp1"/>
</dbReference>
<keyword evidence="2 5" id="KW-0479">Metal-binding</keyword>
<dbReference type="PANTHER" id="PTHR19288">
    <property type="entry name" value="4-NITROPHENYLPHOSPHATASE-RELATED"/>
    <property type="match status" value="1"/>
</dbReference>
<dbReference type="InterPro" id="IPR006357">
    <property type="entry name" value="HAD-SF_hydro_IIA"/>
</dbReference>
<dbReference type="GO" id="GO:0016791">
    <property type="term" value="F:phosphatase activity"/>
    <property type="evidence" value="ECO:0007669"/>
    <property type="project" value="TreeGrafter"/>
</dbReference>
<evidence type="ECO:0000256" key="5">
    <source>
        <dbReference type="PIRNR" id="PIRNR000915"/>
    </source>
</evidence>
<dbReference type="Pfam" id="PF13242">
    <property type="entry name" value="Hydrolase_like"/>
    <property type="match status" value="1"/>
</dbReference>
<dbReference type="AlphaFoldDB" id="A0A7W5FMT6"/>
<comment type="similarity">
    <text evidence="1 5">Belongs to the HAD-like hydrolase superfamily. NagD family.</text>
</comment>
<keyword evidence="10" id="KW-1185">Reference proteome</keyword>
<feature type="binding site" evidence="8">
    <location>
        <position position="211"/>
    </location>
    <ligand>
        <name>Mg(2+)</name>
        <dbReference type="ChEBI" id="CHEBI:18420"/>
    </ligand>
</feature>
<sequence>MAEEAGQTRTGFMIDLDGTLYHGNQMIDGADHFIRSLRERDIPYLFVTNNSTAAPEVVADRLARMGIPAQAADVCTSAQAAGAYAASQYPGGRAFIIGETGLHEAVAAAGLAIVADKPDVVIQGLDRSLTYERLADAIRYIREGAAYILTNPDVLLPSEGGFLPGAGSIAAMLERATGVKPVVIGKPSEILMKFALDRLDMTAADAWVIGDNPFTDIAAGQAAGCRSVLVLTGLATKSNYEELLAQAGCSANEIIPDLHALLEWIHRVELHQNATT</sequence>
<dbReference type="FunFam" id="3.40.50.1000:FF:000053">
    <property type="entry name" value="TIGR01457 family HAD hydrolase"/>
    <property type="match status" value="1"/>
</dbReference>
<evidence type="ECO:0000256" key="3">
    <source>
        <dbReference type="ARBA" id="ARBA00022801"/>
    </source>
</evidence>
<dbReference type="GO" id="GO:0046872">
    <property type="term" value="F:metal ion binding"/>
    <property type="evidence" value="ECO:0007669"/>
    <property type="project" value="UniProtKB-KW"/>
</dbReference>
<feature type="binding site" evidence="8">
    <location>
        <position position="15"/>
    </location>
    <ligand>
        <name>Mg(2+)</name>
        <dbReference type="ChEBI" id="CHEBI:18420"/>
    </ligand>
</feature>
<evidence type="ECO:0000256" key="2">
    <source>
        <dbReference type="ARBA" id="ARBA00022723"/>
    </source>
</evidence>
<dbReference type="PIRSF" id="PIRSF000915">
    <property type="entry name" value="PGP-type_phosphatase"/>
    <property type="match status" value="1"/>
</dbReference>
<dbReference type="EC" id="3.1.3.-" evidence="5"/>
<comment type="function">
    <text evidence="5">Catalyzes the dephosphorylation of 2-6 carbon acid sugars in vitro.</text>
</comment>
<reference evidence="9 10" key="1">
    <citation type="submission" date="2020-08" db="EMBL/GenBank/DDBJ databases">
        <title>Genomic Encyclopedia of Type Strains, Phase III (KMG-III): the genomes of soil and plant-associated and newly described type strains.</title>
        <authorList>
            <person name="Whitman W."/>
        </authorList>
    </citation>
    <scope>NUCLEOTIDE SEQUENCE [LARGE SCALE GENOMIC DNA]</scope>
    <source>
        <strain evidence="9 10">CECT 5862</strain>
    </source>
</reference>
<feature type="active site" description="Nucleophile" evidence="6">
    <location>
        <position position="15"/>
    </location>
</feature>
<dbReference type="Pfam" id="PF13344">
    <property type="entry name" value="Hydrolase_6"/>
    <property type="match status" value="1"/>
</dbReference>
<dbReference type="InterPro" id="IPR023214">
    <property type="entry name" value="HAD_sf"/>
</dbReference>
<comment type="caution">
    <text evidence="9">The sequence shown here is derived from an EMBL/GenBank/DDBJ whole genome shotgun (WGS) entry which is preliminary data.</text>
</comment>
<dbReference type="NCBIfam" id="TIGR01460">
    <property type="entry name" value="HAD-SF-IIA"/>
    <property type="match status" value="1"/>
</dbReference>
<dbReference type="Gene3D" id="3.40.50.1000">
    <property type="entry name" value="HAD superfamily/HAD-like"/>
    <property type="match status" value="2"/>
</dbReference>
<evidence type="ECO:0000256" key="7">
    <source>
        <dbReference type="PIRSR" id="PIRSR000915-2"/>
    </source>
</evidence>
<evidence type="ECO:0000256" key="1">
    <source>
        <dbReference type="ARBA" id="ARBA00006696"/>
    </source>
</evidence>
<dbReference type="RefSeq" id="WP_183600246.1">
    <property type="nucleotide sequence ID" value="NZ_JACHXK010000004.1"/>
</dbReference>
<name>A0A7W5FMT6_9BACL</name>
<keyword evidence="4 5" id="KW-0460">Magnesium</keyword>
<proteinExistence type="inferred from homology"/>
<dbReference type="PANTHER" id="PTHR19288:SF46">
    <property type="entry name" value="HALOACID DEHALOGENASE-LIKE HYDROLASE DOMAIN-CONTAINING PROTEIN 2"/>
    <property type="match status" value="1"/>
</dbReference>
<evidence type="ECO:0000313" key="9">
    <source>
        <dbReference type="EMBL" id="MBB3110354.1"/>
    </source>
</evidence>
<feature type="active site" description="Proton donor" evidence="6">
    <location>
        <position position="17"/>
    </location>
</feature>
<evidence type="ECO:0000313" key="10">
    <source>
        <dbReference type="Proteomes" id="UP000570361"/>
    </source>
</evidence>
<dbReference type="EMBL" id="JACHXK010000004">
    <property type="protein sequence ID" value="MBB3110354.1"/>
    <property type="molecule type" value="Genomic_DNA"/>
</dbReference>
<keyword evidence="3 9" id="KW-0378">Hydrolase</keyword>
<evidence type="ECO:0000256" key="6">
    <source>
        <dbReference type="PIRSR" id="PIRSR000915-1"/>
    </source>
</evidence>